<dbReference type="SUPFAM" id="SSF69754">
    <property type="entry name" value="Ribosome binding protein Y (YfiA homologue)"/>
    <property type="match status" value="1"/>
</dbReference>
<dbReference type="InterPro" id="IPR036567">
    <property type="entry name" value="RHF-like"/>
</dbReference>
<proteinExistence type="predicted"/>
<dbReference type="InterPro" id="IPR003489">
    <property type="entry name" value="RHF/RaiA"/>
</dbReference>
<comment type="caution">
    <text evidence="1">The sequence shown here is derived from an EMBL/GenBank/DDBJ whole genome shotgun (WGS) entry which is preliminary data.</text>
</comment>
<gene>
    <name evidence="1" type="ORF">ALO47_00176</name>
</gene>
<sequence>MQVQVDSNHIEGSAELQEWVGSTVVDELERYSDLLTRIEIHVGDVNAQKAGAQDKRCQIEARPKGHTPLSVTHKADSLDLAVAGAARKMSHALEHLVGKLSTKVESTGHLTAPVVHEDSAAEIDAMLEDEFLAKQSRLAKD</sequence>
<reference evidence="1 2" key="1">
    <citation type="submission" date="2015-09" db="EMBL/GenBank/DDBJ databases">
        <title>Genome announcement of multiple Pseudomonas syringae strains.</title>
        <authorList>
            <person name="Thakur S."/>
            <person name="Wang P.W."/>
            <person name="Gong Y."/>
            <person name="Weir B.S."/>
            <person name="Guttman D.S."/>
        </authorList>
    </citation>
    <scope>NUCLEOTIDE SEQUENCE [LARGE SCALE GENOMIC DNA]</scope>
    <source>
        <strain evidence="1 2">ICMP3882</strain>
    </source>
</reference>
<dbReference type="PATRIC" id="fig|55398.3.peg.223"/>
<evidence type="ECO:0000313" key="1">
    <source>
        <dbReference type="EMBL" id="KPY45001.1"/>
    </source>
</evidence>
<name>A0A0P9YKA7_PSESI</name>
<dbReference type="Proteomes" id="UP000050554">
    <property type="component" value="Unassembled WGS sequence"/>
</dbReference>
<dbReference type="EMBL" id="LJRF01000152">
    <property type="protein sequence ID" value="KPY45001.1"/>
    <property type="molecule type" value="Genomic_DNA"/>
</dbReference>
<dbReference type="AlphaFoldDB" id="A0A0P9YKA7"/>
<accession>A0A0P9YKA7</accession>
<dbReference type="Gene3D" id="3.30.160.100">
    <property type="entry name" value="Ribosome hibernation promotion factor-like"/>
    <property type="match status" value="1"/>
</dbReference>
<evidence type="ECO:0000313" key="2">
    <source>
        <dbReference type="Proteomes" id="UP000050554"/>
    </source>
</evidence>
<organism evidence="1 2">
    <name type="scientific">Pseudomonas syringae pv. ribicola</name>
    <dbReference type="NCBI Taxonomy" id="55398"/>
    <lineage>
        <taxon>Bacteria</taxon>
        <taxon>Pseudomonadati</taxon>
        <taxon>Pseudomonadota</taxon>
        <taxon>Gammaproteobacteria</taxon>
        <taxon>Pseudomonadales</taxon>
        <taxon>Pseudomonadaceae</taxon>
        <taxon>Pseudomonas</taxon>
    </lineage>
</organism>
<protein>
    <submittedName>
        <fullName evidence="1">Ribosomal subunit interface protein</fullName>
    </submittedName>
</protein>
<dbReference type="RefSeq" id="WP_004882259.1">
    <property type="nucleotide sequence ID" value="NZ_LJRF01000152.1"/>
</dbReference>
<dbReference type="Pfam" id="PF02482">
    <property type="entry name" value="Ribosomal_S30AE"/>
    <property type="match status" value="1"/>
</dbReference>